<protein>
    <submittedName>
        <fullName evidence="1">Uncharacterized protein</fullName>
    </submittedName>
</protein>
<proteinExistence type="predicted"/>
<dbReference type="Proteomes" id="UP000275368">
    <property type="component" value="Chromosome"/>
</dbReference>
<dbReference type="RefSeq" id="WP_125659887.1">
    <property type="nucleotide sequence ID" value="NZ_AP019308.1"/>
</dbReference>
<reference evidence="1 2" key="1">
    <citation type="submission" date="2018-11" db="EMBL/GenBank/DDBJ databases">
        <title>Complete genome sequence of Paenibacillus baekrokdamisoli strain KCTC 33723.</title>
        <authorList>
            <person name="Kang S.W."/>
            <person name="Lee K.C."/>
            <person name="Kim K.K."/>
            <person name="Kim J.S."/>
            <person name="Kim D.S."/>
            <person name="Ko S.H."/>
            <person name="Yang S.H."/>
            <person name="Lee J.S."/>
        </authorList>
    </citation>
    <scope>NUCLEOTIDE SEQUENCE [LARGE SCALE GENOMIC DNA]</scope>
    <source>
        <strain evidence="1 2">KCTC 33723</strain>
    </source>
</reference>
<name>A0A3G9J1E8_9BACL</name>
<gene>
    <name evidence="1" type="ORF">Back11_35400</name>
</gene>
<evidence type="ECO:0000313" key="1">
    <source>
        <dbReference type="EMBL" id="BBH22195.1"/>
    </source>
</evidence>
<accession>A0A3G9J1E8</accession>
<dbReference type="AlphaFoldDB" id="A0A3G9J1E8"/>
<keyword evidence="2" id="KW-1185">Reference proteome</keyword>
<evidence type="ECO:0000313" key="2">
    <source>
        <dbReference type="Proteomes" id="UP000275368"/>
    </source>
</evidence>
<dbReference type="KEGG" id="pbk:Back11_35400"/>
<organism evidence="1 2">
    <name type="scientific">Paenibacillus baekrokdamisoli</name>
    <dbReference type="NCBI Taxonomy" id="1712516"/>
    <lineage>
        <taxon>Bacteria</taxon>
        <taxon>Bacillati</taxon>
        <taxon>Bacillota</taxon>
        <taxon>Bacilli</taxon>
        <taxon>Bacillales</taxon>
        <taxon>Paenibacillaceae</taxon>
        <taxon>Paenibacillus</taxon>
    </lineage>
</organism>
<dbReference type="EMBL" id="AP019308">
    <property type="protein sequence ID" value="BBH22195.1"/>
    <property type="molecule type" value="Genomic_DNA"/>
</dbReference>
<sequence>MRDDNKQQLDISDEDIDHAWERMAEKLKREPLSEFWSKSANEEHGELKHAVEQVVQVGQSIEKSISPQLIDEREVSLSEKKGMNRRNKPNRMTKRWLSLGMSALVAGLLLLSPWGKTVMASMLSTFRVQHLETVSISSSDLDAFREALAQGTSGVRQLDLKRYGEIEQQGDGPVKTVSLAEASAIAGHPLKTFQGVDSNQVIYQPQQRLIFKLHTKEINTLITLLGGQTVFPKSVNNKPIQLQLSGTFLMQASKKKEDALSSSGKSLSQFPAPSIEVPEGVDLEQVREAVLDLPILPDSIRSQLAGIGDWRHTLPLPTNGGDIRSVIVAGLETILSSTDHRRSLLWLQNGWVYELSGSLDDYPSDENLIQEAKGLIQS</sequence>
<dbReference type="OrthoDB" id="2079550at2"/>